<feature type="chain" id="PRO_5012260923" description="Transcriptional regulator" evidence="1">
    <location>
        <begin position="22"/>
        <end position="194"/>
    </location>
</feature>
<reference evidence="3" key="1">
    <citation type="submission" date="2017-04" db="EMBL/GenBank/DDBJ databases">
        <authorList>
            <person name="Varghese N."/>
            <person name="Submissions S."/>
        </authorList>
    </citation>
    <scope>NUCLEOTIDE SEQUENCE [LARGE SCALE GENOMIC DNA]</scope>
    <source>
        <strain evidence="3">RKEM611</strain>
    </source>
</reference>
<dbReference type="AlphaFoldDB" id="A0A1Y6CFR2"/>
<evidence type="ECO:0000313" key="3">
    <source>
        <dbReference type="Proteomes" id="UP000192907"/>
    </source>
</evidence>
<evidence type="ECO:0000256" key="1">
    <source>
        <dbReference type="SAM" id="SignalP"/>
    </source>
</evidence>
<dbReference type="STRING" id="1513793.SAMN06296036_11678"/>
<evidence type="ECO:0008006" key="4">
    <source>
        <dbReference type="Google" id="ProtNLM"/>
    </source>
</evidence>
<dbReference type="RefSeq" id="WP_132321762.1">
    <property type="nucleotide sequence ID" value="NZ_FWZT01000016.1"/>
</dbReference>
<keyword evidence="1" id="KW-0732">Signal</keyword>
<sequence length="194" mass="21975">MNKYFAVACALGILSSSTALASLPELHKKPKTIELQGDKGGLVKDESSWSSHSLQNKTHLLVYVDPDESEMNEALTQRLKSENFNPNAFSSVAIINMAATWKPNFAIQNVLEKKQKEYPNTLYVMDKDKVLVKEWELQDDSYDVILFDRDGKVIFRKDGALNKDEIEKVVKLIRSEHEGEEQRQATKAQETSKG</sequence>
<feature type="signal peptide" evidence="1">
    <location>
        <begin position="1"/>
        <end position="21"/>
    </location>
</feature>
<evidence type="ECO:0000313" key="2">
    <source>
        <dbReference type="EMBL" id="SMF52728.1"/>
    </source>
</evidence>
<dbReference type="InterPro" id="IPR036249">
    <property type="entry name" value="Thioredoxin-like_sf"/>
</dbReference>
<dbReference type="Pfam" id="PF09695">
    <property type="entry name" value="YtfJ_HI0045"/>
    <property type="match status" value="1"/>
</dbReference>
<gene>
    <name evidence="2" type="ORF">SAMN06296036_11678</name>
</gene>
<name>A0A1Y6CFR2_9BACT</name>
<dbReference type="InterPro" id="IPR006513">
    <property type="entry name" value="YtfJ_HI0045"/>
</dbReference>
<dbReference type="SUPFAM" id="SSF52833">
    <property type="entry name" value="Thioredoxin-like"/>
    <property type="match status" value="1"/>
</dbReference>
<proteinExistence type="predicted"/>
<dbReference type="Proteomes" id="UP000192907">
    <property type="component" value="Unassembled WGS sequence"/>
</dbReference>
<organism evidence="2 3">
    <name type="scientific">Pseudobacteriovorax antillogorgiicola</name>
    <dbReference type="NCBI Taxonomy" id="1513793"/>
    <lineage>
        <taxon>Bacteria</taxon>
        <taxon>Pseudomonadati</taxon>
        <taxon>Bdellovibrionota</taxon>
        <taxon>Oligoflexia</taxon>
        <taxon>Oligoflexales</taxon>
        <taxon>Pseudobacteriovoracaceae</taxon>
        <taxon>Pseudobacteriovorax</taxon>
    </lineage>
</organism>
<protein>
    <recommendedName>
        <fullName evidence="4">Transcriptional regulator</fullName>
    </recommendedName>
</protein>
<keyword evidence="3" id="KW-1185">Reference proteome</keyword>
<dbReference type="OrthoDB" id="5514228at2"/>
<dbReference type="EMBL" id="FWZT01000016">
    <property type="protein sequence ID" value="SMF52728.1"/>
    <property type="molecule type" value="Genomic_DNA"/>
</dbReference>
<accession>A0A1Y6CFR2</accession>
<dbReference type="Gene3D" id="3.40.30.10">
    <property type="entry name" value="Glutaredoxin"/>
    <property type="match status" value="1"/>
</dbReference>